<accession>A0A0B2PSR7</accession>
<dbReference type="AlphaFoldDB" id="A0A0B2PSR7"/>
<feature type="compositionally biased region" description="Polar residues" evidence="1">
    <location>
        <begin position="61"/>
        <end position="85"/>
    </location>
</feature>
<gene>
    <name evidence="2" type="ORF">glysoja_029167</name>
</gene>
<sequence>MKGCGEKFTDLILIEKVLRSLNPKFDHIAVAIEESKDLESMSIDELQGSLEAREQRLQERNNCNTKPIETALQAQQNPKNSGNESSRGKRGRFKNSRGRGNYRSREHSDQKNNGNQS</sequence>
<evidence type="ECO:0000256" key="1">
    <source>
        <dbReference type="SAM" id="MobiDB-lite"/>
    </source>
</evidence>
<dbReference type="Proteomes" id="UP000053555">
    <property type="component" value="Unassembled WGS sequence"/>
</dbReference>
<reference evidence="2" key="1">
    <citation type="submission" date="2014-07" db="EMBL/GenBank/DDBJ databases">
        <title>Identification of a novel salt tolerance gene in wild soybean by whole-genome sequencing.</title>
        <authorList>
            <person name="Lam H.-M."/>
            <person name="Qi X."/>
            <person name="Li M.-W."/>
            <person name="Liu X."/>
            <person name="Xie M."/>
            <person name="Ni M."/>
            <person name="Xu X."/>
        </authorList>
    </citation>
    <scope>NUCLEOTIDE SEQUENCE [LARGE SCALE GENOMIC DNA]</scope>
    <source>
        <tissue evidence="2">Root</tissue>
    </source>
</reference>
<feature type="compositionally biased region" description="Basic residues" evidence="1">
    <location>
        <begin position="88"/>
        <end position="102"/>
    </location>
</feature>
<feature type="region of interest" description="Disordered" evidence="1">
    <location>
        <begin position="61"/>
        <end position="117"/>
    </location>
</feature>
<proteinExistence type="predicted"/>
<evidence type="ECO:0008006" key="3">
    <source>
        <dbReference type="Google" id="ProtNLM"/>
    </source>
</evidence>
<dbReference type="Pfam" id="PF14223">
    <property type="entry name" value="Retrotran_gag_2"/>
    <property type="match status" value="1"/>
</dbReference>
<dbReference type="EMBL" id="KN664227">
    <property type="protein sequence ID" value="KHN10622.1"/>
    <property type="molecule type" value="Genomic_DNA"/>
</dbReference>
<protein>
    <recommendedName>
        <fullName evidence="3">Retrovirus-related Pol polyprotein from transposon TNT 1-94</fullName>
    </recommendedName>
</protein>
<evidence type="ECO:0000313" key="2">
    <source>
        <dbReference type="EMBL" id="KHN10622.1"/>
    </source>
</evidence>
<name>A0A0B2PSR7_GLYSO</name>
<feature type="non-terminal residue" evidence="2">
    <location>
        <position position="117"/>
    </location>
</feature>
<organism evidence="2">
    <name type="scientific">Glycine soja</name>
    <name type="common">Wild soybean</name>
    <dbReference type="NCBI Taxonomy" id="3848"/>
    <lineage>
        <taxon>Eukaryota</taxon>
        <taxon>Viridiplantae</taxon>
        <taxon>Streptophyta</taxon>
        <taxon>Embryophyta</taxon>
        <taxon>Tracheophyta</taxon>
        <taxon>Spermatophyta</taxon>
        <taxon>Magnoliopsida</taxon>
        <taxon>eudicotyledons</taxon>
        <taxon>Gunneridae</taxon>
        <taxon>Pentapetalae</taxon>
        <taxon>rosids</taxon>
        <taxon>fabids</taxon>
        <taxon>Fabales</taxon>
        <taxon>Fabaceae</taxon>
        <taxon>Papilionoideae</taxon>
        <taxon>50 kb inversion clade</taxon>
        <taxon>NPAAA clade</taxon>
        <taxon>indigoferoid/millettioid clade</taxon>
        <taxon>Phaseoleae</taxon>
        <taxon>Glycine</taxon>
        <taxon>Glycine subgen. Soja</taxon>
    </lineage>
</organism>